<gene>
    <name evidence="3" type="ORF">LTR97_000052</name>
</gene>
<proteinExistence type="inferred from homology"/>
<dbReference type="Proteomes" id="UP001310594">
    <property type="component" value="Unassembled WGS sequence"/>
</dbReference>
<dbReference type="AlphaFoldDB" id="A0AAN7WIL7"/>
<evidence type="ECO:0008006" key="5">
    <source>
        <dbReference type="Google" id="ProtNLM"/>
    </source>
</evidence>
<dbReference type="InterPro" id="IPR007763">
    <property type="entry name" value="NDUFA12"/>
</dbReference>
<evidence type="ECO:0000256" key="1">
    <source>
        <dbReference type="ARBA" id="ARBA00007355"/>
    </source>
</evidence>
<evidence type="ECO:0000256" key="2">
    <source>
        <dbReference type="SAM" id="MobiDB-lite"/>
    </source>
</evidence>
<protein>
    <recommendedName>
        <fullName evidence="5">NADH dehydrogenase [ubiquinone] 1 alpha subcomplex subunit</fullName>
    </recommendedName>
</protein>
<comment type="caution">
    <text evidence="3">The sequence shown here is derived from an EMBL/GenBank/DDBJ whole genome shotgun (WGS) entry which is preliminary data.</text>
</comment>
<dbReference type="InterPro" id="IPR052618">
    <property type="entry name" value="ComplexI_NDUFA12"/>
</dbReference>
<dbReference type="EMBL" id="JAVRQU010000001">
    <property type="protein sequence ID" value="KAK5707515.1"/>
    <property type="molecule type" value="Genomic_DNA"/>
</dbReference>
<evidence type="ECO:0000313" key="3">
    <source>
        <dbReference type="EMBL" id="KAK5707515.1"/>
    </source>
</evidence>
<accession>A0AAN7WIL7</accession>
<feature type="compositionally biased region" description="Basic and acidic residues" evidence="2">
    <location>
        <begin position="155"/>
        <end position="191"/>
    </location>
</feature>
<dbReference type="GO" id="GO:0005739">
    <property type="term" value="C:mitochondrion"/>
    <property type="evidence" value="ECO:0007669"/>
    <property type="project" value="TreeGrafter"/>
</dbReference>
<evidence type="ECO:0000313" key="4">
    <source>
        <dbReference type="Proteomes" id="UP001310594"/>
    </source>
</evidence>
<feature type="region of interest" description="Disordered" evidence="2">
    <location>
        <begin position="126"/>
        <end position="218"/>
    </location>
</feature>
<comment type="similarity">
    <text evidence="1">Belongs to the complex I NDUFA12 subunit family.</text>
</comment>
<name>A0AAN7WIL7_9PEZI</name>
<dbReference type="Pfam" id="PF05071">
    <property type="entry name" value="NDUFA12"/>
    <property type="match status" value="1"/>
</dbReference>
<dbReference type="PANTHER" id="PTHR32470:SF2">
    <property type="entry name" value="NADH DEHYDROGENASE [UBIQUINONE] 1 ALPHA SUBCOMPLEX ASSEMBLY FACTOR 2"/>
    <property type="match status" value="1"/>
</dbReference>
<reference evidence="3" key="1">
    <citation type="submission" date="2023-08" db="EMBL/GenBank/DDBJ databases">
        <title>Black Yeasts Isolated from many extreme environments.</title>
        <authorList>
            <person name="Coleine C."/>
            <person name="Stajich J.E."/>
            <person name="Selbmann L."/>
        </authorList>
    </citation>
    <scope>NUCLEOTIDE SEQUENCE</scope>
    <source>
        <strain evidence="3">CCFEE 5810</strain>
    </source>
</reference>
<sequence length="218" mass="25106">MSTPKAPGLFRNLWYKWKALHLPWRKQFLVGADLAGNTFWVFKDALHANRWRRIVRYSPKAYYSDVKMTPQWHQWLRHTRPEAPSIQEQQYEVSRQAMMKQLATKADDRWKSVPSFLDAPNKQQALPAMQPQDPGGYAPQTEPENKQGVISAVEDQGKVDLAAEGKDSREADEGRFKGNTREKPREREAAPWEKQQPKGNAGENWQPAAWSPGVASRR</sequence>
<dbReference type="GO" id="GO:0045271">
    <property type="term" value="C:respiratory chain complex I"/>
    <property type="evidence" value="ECO:0007669"/>
    <property type="project" value="InterPro"/>
</dbReference>
<organism evidence="3 4">
    <name type="scientific">Elasticomyces elasticus</name>
    <dbReference type="NCBI Taxonomy" id="574655"/>
    <lineage>
        <taxon>Eukaryota</taxon>
        <taxon>Fungi</taxon>
        <taxon>Dikarya</taxon>
        <taxon>Ascomycota</taxon>
        <taxon>Pezizomycotina</taxon>
        <taxon>Dothideomycetes</taxon>
        <taxon>Dothideomycetidae</taxon>
        <taxon>Mycosphaerellales</taxon>
        <taxon>Teratosphaeriaceae</taxon>
        <taxon>Elasticomyces</taxon>
    </lineage>
</organism>
<dbReference type="GO" id="GO:0032981">
    <property type="term" value="P:mitochondrial respiratory chain complex I assembly"/>
    <property type="evidence" value="ECO:0007669"/>
    <property type="project" value="TreeGrafter"/>
</dbReference>
<dbReference type="PANTHER" id="PTHR32470">
    <property type="entry name" value="ADH DEHYDROGENASE [UBIQUINONE] 1 ALPHA SUBCOMPLEX ASSEMBLY FACTOR 2"/>
    <property type="match status" value="1"/>
</dbReference>